<dbReference type="InterPro" id="IPR018087">
    <property type="entry name" value="Glyco_hydro_5_CS"/>
</dbReference>
<evidence type="ECO:0000256" key="7">
    <source>
        <dbReference type="SAM" id="Phobius"/>
    </source>
</evidence>
<dbReference type="InterPro" id="IPR001547">
    <property type="entry name" value="Glyco_hydro_5"/>
</dbReference>
<dbReference type="InterPro" id="IPR017853">
    <property type="entry name" value="GH"/>
</dbReference>
<evidence type="ECO:0000313" key="10">
    <source>
        <dbReference type="EMBL" id="PFK07578.1"/>
    </source>
</evidence>
<evidence type="ECO:0000256" key="5">
    <source>
        <dbReference type="ARBA" id="ARBA00023326"/>
    </source>
</evidence>
<organism evidence="10 11">
    <name type="scientific">Bacillus cereus</name>
    <dbReference type="NCBI Taxonomy" id="1396"/>
    <lineage>
        <taxon>Bacteria</taxon>
        <taxon>Bacillati</taxon>
        <taxon>Bacillota</taxon>
        <taxon>Bacilli</taxon>
        <taxon>Bacillales</taxon>
        <taxon>Bacillaceae</taxon>
        <taxon>Bacillus</taxon>
        <taxon>Bacillus cereus group</taxon>
    </lineage>
</organism>
<proteinExistence type="inferred from homology"/>
<dbReference type="GO" id="GO:1901136">
    <property type="term" value="P:carbohydrate derivative catabolic process"/>
    <property type="evidence" value="ECO:0007669"/>
    <property type="project" value="UniProtKB-ARBA"/>
</dbReference>
<gene>
    <name evidence="10" type="ORF">COI98_27245</name>
</gene>
<dbReference type="SUPFAM" id="SSF51445">
    <property type="entry name" value="(Trans)glycosidases"/>
    <property type="match status" value="1"/>
</dbReference>
<dbReference type="InterPro" id="IPR041036">
    <property type="entry name" value="GH5_C"/>
</dbReference>
<keyword evidence="7" id="KW-0812">Transmembrane</keyword>
<evidence type="ECO:0000313" key="11">
    <source>
        <dbReference type="Proteomes" id="UP000224413"/>
    </source>
</evidence>
<dbReference type="Proteomes" id="UP000224413">
    <property type="component" value="Unassembled WGS sequence"/>
</dbReference>
<reference evidence="10 11" key="1">
    <citation type="submission" date="2017-09" db="EMBL/GenBank/DDBJ databases">
        <title>Large-scale bioinformatics analysis of Bacillus genomes uncovers conserved roles of natural products in bacterial physiology.</title>
        <authorList>
            <consortium name="Agbiome Team Llc"/>
            <person name="Bleich R.M."/>
            <person name="Grubbs K.J."/>
            <person name="Santa Maria K.C."/>
            <person name="Allen S.E."/>
            <person name="Farag S."/>
            <person name="Shank E.A."/>
            <person name="Bowers A."/>
        </authorList>
    </citation>
    <scope>NUCLEOTIDE SEQUENCE [LARGE SCALE GENOMIC DNA]</scope>
    <source>
        <strain evidence="10 11">AFS083741</strain>
    </source>
</reference>
<feature type="domain" description="Glycoside hydrolase family 5" evidence="8">
    <location>
        <begin position="92"/>
        <end position="411"/>
    </location>
</feature>
<dbReference type="PROSITE" id="PS00659">
    <property type="entry name" value="GLYCOSYL_HYDROL_F5"/>
    <property type="match status" value="1"/>
</dbReference>
<dbReference type="Gene3D" id="2.60.40.1180">
    <property type="entry name" value="Golgi alpha-mannosidase II"/>
    <property type="match status" value="1"/>
</dbReference>
<dbReference type="GO" id="GO:0004553">
    <property type="term" value="F:hydrolase activity, hydrolyzing O-glycosyl compounds"/>
    <property type="evidence" value="ECO:0007669"/>
    <property type="project" value="InterPro"/>
</dbReference>
<evidence type="ECO:0000256" key="2">
    <source>
        <dbReference type="ARBA" id="ARBA00022801"/>
    </source>
</evidence>
<name>A0A9X6WWD8_BACCE</name>
<keyword evidence="2 6" id="KW-0378">Hydrolase</keyword>
<keyword evidence="4 6" id="KW-0326">Glycosidase</keyword>
<evidence type="ECO:0000256" key="6">
    <source>
        <dbReference type="RuleBase" id="RU361153"/>
    </source>
</evidence>
<dbReference type="PANTHER" id="PTHR31308">
    <property type="match status" value="1"/>
</dbReference>
<keyword evidence="7" id="KW-0472">Membrane</keyword>
<evidence type="ECO:0000256" key="4">
    <source>
        <dbReference type="ARBA" id="ARBA00023295"/>
    </source>
</evidence>
<protein>
    <submittedName>
        <fullName evidence="10">Endoglycoceramidase</fullName>
    </submittedName>
</protein>
<dbReference type="GO" id="GO:0016042">
    <property type="term" value="P:lipid catabolic process"/>
    <property type="evidence" value="ECO:0007669"/>
    <property type="project" value="UniProtKB-ARBA"/>
</dbReference>
<accession>A0A9X6WWD8</accession>
<comment type="similarity">
    <text evidence="1 6">Belongs to the glycosyl hydrolase 5 (cellulase A) family.</text>
</comment>
<feature type="transmembrane region" description="Helical" evidence="7">
    <location>
        <begin position="31"/>
        <end position="49"/>
    </location>
</feature>
<evidence type="ECO:0000259" key="9">
    <source>
        <dbReference type="Pfam" id="PF18564"/>
    </source>
</evidence>
<evidence type="ECO:0000259" key="8">
    <source>
        <dbReference type="Pfam" id="PF00150"/>
    </source>
</evidence>
<evidence type="ECO:0000256" key="3">
    <source>
        <dbReference type="ARBA" id="ARBA00023001"/>
    </source>
</evidence>
<dbReference type="InterPro" id="IPR013780">
    <property type="entry name" value="Glyco_hydro_b"/>
</dbReference>
<dbReference type="EMBL" id="NUWJ01000290">
    <property type="protein sequence ID" value="PFK07578.1"/>
    <property type="molecule type" value="Genomic_DNA"/>
</dbReference>
<comment type="caution">
    <text evidence="10">The sequence shown here is derived from an EMBL/GenBank/DDBJ whole genome shotgun (WGS) entry which is preliminary data.</text>
</comment>
<keyword evidence="7" id="KW-1133">Transmembrane helix</keyword>
<keyword evidence="5" id="KW-0624">Polysaccharide degradation</keyword>
<dbReference type="InterPro" id="IPR052066">
    <property type="entry name" value="Glycosphingolipid_Hydrolases"/>
</dbReference>
<sequence length="524" mass="60599">MFRKNYKYINLVITYSKRRQKKMKRNEISKHLYFFMVVLIVLGVSQLSIKAETIDSEKYLIRWDPSKSKIDGNIGQKKIGNYNKIYITDTNGRSLILHGLNTANSSKGSADGMPWITEQNVEQEAKEMGSNFVRFLIDWSHIEPKRGEYNEAYLDKVAERIEWYKKQGVHVLLDMHQDIYGPKVHGNGAPPWATYDDGLPVTPQNPWSLTYLQPGVMRSFDNLWNNKNNIQQDYSNMWKHVAQRFSDNNTVIGYDIMNEPFGGSNIWPFFEKNKLANMYQKVINTIRTVDQQHWIFYEPQAFGVNQGLYSTLPKLQDPRQGKAQLVYTPHLYPILLETNAPYTGITKALVRNTIHTWCNNRMQESKNYNAPIVLGEYGLDVTKDGRLDYVDDVLDMIDSIGSGFAYWSNDYGSWGPYDEHGNFNALAERLARPYPRAIAGSPIDWNYDKNTKVLTVKWGGNPNVSGPTELFLSPKYYPNGWDIKANDPNDINWSTKWDAERHILKIYTNTNTNHTNHDFSITPK</sequence>
<dbReference type="Gene3D" id="3.20.20.80">
    <property type="entry name" value="Glycosidases"/>
    <property type="match status" value="1"/>
</dbReference>
<keyword evidence="5" id="KW-0119">Carbohydrate metabolism</keyword>
<dbReference type="PANTHER" id="PTHR31308:SF3">
    <property type="entry name" value="ENDOGLYCOCERAMIDASE"/>
    <property type="match status" value="1"/>
</dbReference>
<feature type="domain" description="Glycoside hydrolase family 5 C-terminal" evidence="9">
    <location>
        <begin position="432"/>
        <end position="518"/>
    </location>
</feature>
<dbReference type="Pfam" id="PF00150">
    <property type="entry name" value="Cellulase"/>
    <property type="match status" value="1"/>
</dbReference>
<dbReference type="AlphaFoldDB" id="A0A9X6WWD8"/>
<dbReference type="Pfam" id="PF18564">
    <property type="entry name" value="Glyco_hydro_5_C"/>
    <property type="match status" value="1"/>
</dbReference>
<keyword evidence="3" id="KW-0136">Cellulose degradation</keyword>
<evidence type="ECO:0000256" key="1">
    <source>
        <dbReference type="ARBA" id="ARBA00005641"/>
    </source>
</evidence>
<dbReference type="GO" id="GO:0030245">
    <property type="term" value="P:cellulose catabolic process"/>
    <property type="evidence" value="ECO:0007669"/>
    <property type="project" value="UniProtKB-KW"/>
</dbReference>